<dbReference type="AlphaFoldDB" id="A0A5E4NQT4"/>
<name>A0A5E4NQT4_9HEMI</name>
<dbReference type="EMBL" id="CABPRJ010002449">
    <property type="protein sequence ID" value="VVC46209.1"/>
    <property type="molecule type" value="Genomic_DNA"/>
</dbReference>
<evidence type="ECO:0000313" key="2">
    <source>
        <dbReference type="Proteomes" id="UP000325440"/>
    </source>
</evidence>
<evidence type="ECO:0008006" key="3">
    <source>
        <dbReference type="Google" id="ProtNLM"/>
    </source>
</evidence>
<keyword evidence="2" id="KW-1185">Reference proteome</keyword>
<protein>
    <recommendedName>
        <fullName evidence="3">Zinc finger C2H2-type</fullName>
    </recommendedName>
</protein>
<proteinExistence type="predicted"/>
<accession>A0A5E4NQT4</accession>
<dbReference type="Proteomes" id="UP000325440">
    <property type="component" value="Unassembled WGS sequence"/>
</dbReference>
<sequence length="100" mass="11354">MACSLCLNFTTRVRSILIRHLKAHQRKRDNTTKEIVNPITSKRNSGPMFEKTTTLSASSIESMNPEKVERGIVQQHSKAMELNKQNAEKNVIVDGRSIIF</sequence>
<organism evidence="1 2">
    <name type="scientific">Cinara cedri</name>
    <dbReference type="NCBI Taxonomy" id="506608"/>
    <lineage>
        <taxon>Eukaryota</taxon>
        <taxon>Metazoa</taxon>
        <taxon>Ecdysozoa</taxon>
        <taxon>Arthropoda</taxon>
        <taxon>Hexapoda</taxon>
        <taxon>Insecta</taxon>
        <taxon>Pterygota</taxon>
        <taxon>Neoptera</taxon>
        <taxon>Paraneoptera</taxon>
        <taxon>Hemiptera</taxon>
        <taxon>Sternorrhyncha</taxon>
        <taxon>Aphidomorpha</taxon>
        <taxon>Aphidoidea</taxon>
        <taxon>Aphididae</taxon>
        <taxon>Lachninae</taxon>
        <taxon>Cinara</taxon>
    </lineage>
</organism>
<evidence type="ECO:0000313" key="1">
    <source>
        <dbReference type="EMBL" id="VVC46209.1"/>
    </source>
</evidence>
<reference evidence="1 2" key="1">
    <citation type="submission" date="2019-08" db="EMBL/GenBank/DDBJ databases">
        <authorList>
            <person name="Alioto T."/>
            <person name="Alioto T."/>
            <person name="Gomez Garrido J."/>
        </authorList>
    </citation>
    <scope>NUCLEOTIDE SEQUENCE [LARGE SCALE GENOMIC DNA]</scope>
</reference>
<gene>
    <name evidence="1" type="ORF">CINCED_3A025391</name>
</gene>